<feature type="region of interest" description="Disordered" evidence="8">
    <location>
        <begin position="529"/>
        <end position="581"/>
    </location>
</feature>
<dbReference type="PANTHER" id="PTHR11132">
    <property type="entry name" value="SOLUTE CARRIER FAMILY 35"/>
    <property type="match status" value="1"/>
</dbReference>
<reference evidence="11" key="1">
    <citation type="journal article" date="2023" name="Mol. Phylogenet. Evol.">
        <title>Genome-scale phylogeny and comparative genomics of the fungal order Sordariales.</title>
        <authorList>
            <person name="Hensen N."/>
            <person name="Bonometti L."/>
            <person name="Westerberg I."/>
            <person name="Brannstrom I.O."/>
            <person name="Guillou S."/>
            <person name="Cros-Aarteil S."/>
            <person name="Calhoun S."/>
            <person name="Haridas S."/>
            <person name="Kuo A."/>
            <person name="Mondo S."/>
            <person name="Pangilinan J."/>
            <person name="Riley R."/>
            <person name="LaButti K."/>
            <person name="Andreopoulos B."/>
            <person name="Lipzen A."/>
            <person name="Chen C."/>
            <person name="Yan M."/>
            <person name="Daum C."/>
            <person name="Ng V."/>
            <person name="Clum A."/>
            <person name="Steindorff A."/>
            <person name="Ohm R.A."/>
            <person name="Martin F."/>
            <person name="Silar P."/>
            <person name="Natvig D.O."/>
            <person name="Lalanne C."/>
            <person name="Gautier V."/>
            <person name="Ament-Velasquez S.L."/>
            <person name="Kruys A."/>
            <person name="Hutchinson M.I."/>
            <person name="Powell A.J."/>
            <person name="Barry K."/>
            <person name="Miller A.N."/>
            <person name="Grigoriev I.V."/>
            <person name="Debuchy R."/>
            <person name="Gladieux P."/>
            <person name="Hiltunen Thoren M."/>
            <person name="Johannesson H."/>
        </authorList>
    </citation>
    <scope>NUCLEOTIDE SEQUENCE</scope>
    <source>
        <strain evidence="11">CBS 103.79</strain>
    </source>
</reference>
<sequence length="581" mass="63229">MPHSHSASISTGSHARAASQSRSSTAHSEVEKFPDFDAGHVFPNGQPTSQRWPQQNGHTKGNGSVSHSDRWHAARRDSRVRWAPRGADALSAGPGHHRRQSSVANAVHRMRSTSMSQNAHEIAEALRAPVSWKLIVLCIMWYWSSALTNTSSKAILTAFDKPATLTLVQFGFVSSYCLLFSWLASTFPRLRTAIPALKYTIRYPSRDVIRTTLPLAAFQIGGHLLSSNATSKIPVSLVHTIKGLSPLFTVLAYRFIFDIRYPKATYFSLIPLTFGVMLACSGNHTFGGQFFGILYAFLAAIIFVTQNIFSKRLFNEAARLEQEGPNPQSRKLDKLNLLCYSSGMAFLLTCPIWAWTEGIDIVGDFLWDGSVDLNQTPNSLDHGPLVLEYIFNGTFHFGQNILAFVLLSSVSPVTYSVASLIKRVFVIIIAIIWFRSPTTKVQAAGIALTFLGLYLYDRSSEKNKADQRARAMTETRREAALLPLATKHALPNVVVQGVGAQNGGPGMFESPVAMAEHAYTPGSAAAAFMPGGGGDSKKSDDVSGRGGGSRNSGLGNAAWRPPGTRAEDTWRAGDGQAVVAR</sequence>
<keyword evidence="5 9" id="KW-0812">Transmembrane</keyword>
<evidence type="ECO:0000259" key="10">
    <source>
        <dbReference type="Pfam" id="PF03151"/>
    </source>
</evidence>
<dbReference type="InterPro" id="IPR004853">
    <property type="entry name" value="Sugar_P_trans_dom"/>
</dbReference>
<comment type="function">
    <text evidence="1">Involved in the import of GDP-mannose from the cytoplasm into the Golgi lumen.</text>
</comment>
<keyword evidence="12" id="KW-1185">Reference proteome</keyword>
<protein>
    <submittedName>
        <fullName evidence="11">Triose-phosphate transporter family-domain-containing protein</fullName>
    </submittedName>
</protein>
<feature type="compositionally biased region" description="Polar residues" evidence="8">
    <location>
        <begin position="45"/>
        <end position="66"/>
    </location>
</feature>
<proteinExistence type="inferred from homology"/>
<feature type="transmembrane region" description="Helical" evidence="9">
    <location>
        <begin position="237"/>
        <end position="257"/>
    </location>
</feature>
<feature type="transmembrane region" description="Helical" evidence="9">
    <location>
        <begin position="264"/>
        <end position="284"/>
    </location>
</feature>
<evidence type="ECO:0000256" key="1">
    <source>
        <dbReference type="ARBA" id="ARBA00003420"/>
    </source>
</evidence>
<dbReference type="GO" id="GO:0005789">
    <property type="term" value="C:endoplasmic reticulum membrane"/>
    <property type="evidence" value="ECO:0007669"/>
    <property type="project" value="UniProtKB-SubCell"/>
</dbReference>
<dbReference type="AlphaFoldDB" id="A0AAN6MMI3"/>
<keyword evidence="7 9" id="KW-0472">Membrane</keyword>
<evidence type="ECO:0000313" key="11">
    <source>
        <dbReference type="EMBL" id="KAK3903369.1"/>
    </source>
</evidence>
<feature type="compositionally biased region" description="Basic and acidic residues" evidence="8">
    <location>
        <begin position="67"/>
        <end position="79"/>
    </location>
</feature>
<feature type="transmembrane region" description="Helical" evidence="9">
    <location>
        <begin position="414"/>
        <end position="434"/>
    </location>
</feature>
<feature type="domain" description="Sugar phosphate transporter" evidence="10">
    <location>
        <begin position="133"/>
        <end position="456"/>
    </location>
</feature>
<evidence type="ECO:0000313" key="12">
    <source>
        <dbReference type="Proteomes" id="UP001303889"/>
    </source>
</evidence>
<accession>A0AAN6MMI3</accession>
<feature type="transmembrane region" description="Helical" evidence="9">
    <location>
        <begin position="208"/>
        <end position="225"/>
    </location>
</feature>
<comment type="subcellular location">
    <subcellularLocation>
        <location evidence="2">Endoplasmic reticulum membrane</location>
        <topology evidence="2">Multi-pass membrane protein</topology>
    </subcellularLocation>
</comment>
<keyword evidence="6 9" id="KW-1133">Transmembrane helix</keyword>
<evidence type="ECO:0000256" key="5">
    <source>
        <dbReference type="ARBA" id="ARBA00022692"/>
    </source>
</evidence>
<comment type="similarity">
    <text evidence="3">Belongs to the TPT transporter family. SLC35D subfamily.</text>
</comment>
<evidence type="ECO:0000256" key="4">
    <source>
        <dbReference type="ARBA" id="ARBA00011182"/>
    </source>
</evidence>
<gene>
    <name evidence="11" type="ORF">C8A05DRAFT_32911</name>
</gene>
<comment type="caution">
    <text evidence="11">The sequence shown here is derived from an EMBL/GenBank/DDBJ whole genome shotgun (WGS) entry which is preliminary data.</text>
</comment>
<feature type="compositionally biased region" description="Polar residues" evidence="8">
    <location>
        <begin position="1"/>
        <end position="12"/>
    </location>
</feature>
<feature type="transmembrane region" description="Helical" evidence="9">
    <location>
        <begin position="163"/>
        <end position="187"/>
    </location>
</feature>
<comment type="subunit">
    <text evidence="4">Homooligomer.</text>
</comment>
<evidence type="ECO:0000256" key="2">
    <source>
        <dbReference type="ARBA" id="ARBA00004477"/>
    </source>
</evidence>
<reference evidence="11" key="2">
    <citation type="submission" date="2023-05" db="EMBL/GenBank/DDBJ databases">
        <authorList>
            <consortium name="Lawrence Berkeley National Laboratory"/>
            <person name="Steindorff A."/>
            <person name="Hensen N."/>
            <person name="Bonometti L."/>
            <person name="Westerberg I."/>
            <person name="Brannstrom I.O."/>
            <person name="Guillou S."/>
            <person name="Cros-Aarteil S."/>
            <person name="Calhoun S."/>
            <person name="Haridas S."/>
            <person name="Kuo A."/>
            <person name="Mondo S."/>
            <person name="Pangilinan J."/>
            <person name="Riley R."/>
            <person name="Labutti K."/>
            <person name="Andreopoulos B."/>
            <person name="Lipzen A."/>
            <person name="Chen C."/>
            <person name="Yanf M."/>
            <person name="Daum C."/>
            <person name="Ng V."/>
            <person name="Clum A."/>
            <person name="Ohm R."/>
            <person name="Martin F."/>
            <person name="Silar P."/>
            <person name="Natvig D."/>
            <person name="Lalanne C."/>
            <person name="Gautier V."/>
            <person name="Ament-Velasquez S.L."/>
            <person name="Kruys A."/>
            <person name="Hutchinson M.I."/>
            <person name="Powell A.J."/>
            <person name="Barry K."/>
            <person name="Miller A.N."/>
            <person name="Grigoriev I.V."/>
            <person name="Debuchy R."/>
            <person name="Gladieux P."/>
            <person name="Thoren M.H."/>
            <person name="Johannesson H."/>
        </authorList>
    </citation>
    <scope>NUCLEOTIDE SEQUENCE</scope>
    <source>
        <strain evidence="11">CBS 103.79</strain>
    </source>
</reference>
<dbReference type="Proteomes" id="UP001303889">
    <property type="component" value="Unassembled WGS sequence"/>
</dbReference>
<evidence type="ECO:0000256" key="8">
    <source>
        <dbReference type="SAM" id="MobiDB-lite"/>
    </source>
</evidence>
<feature type="transmembrane region" description="Helical" evidence="9">
    <location>
        <begin position="337"/>
        <end position="356"/>
    </location>
</feature>
<feature type="transmembrane region" description="Helical" evidence="9">
    <location>
        <begin position="290"/>
        <end position="309"/>
    </location>
</feature>
<feature type="compositionally biased region" description="Basic and acidic residues" evidence="8">
    <location>
        <begin position="28"/>
        <end position="38"/>
    </location>
</feature>
<feature type="region of interest" description="Disordered" evidence="8">
    <location>
        <begin position="1"/>
        <end position="79"/>
    </location>
</feature>
<dbReference type="EMBL" id="MU855453">
    <property type="protein sequence ID" value="KAK3903369.1"/>
    <property type="molecule type" value="Genomic_DNA"/>
</dbReference>
<evidence type="ECO:0000256" key="9">
    <source>
        <dbReference type="SAM" id="Phobius"/>
    </source>
</evidence>
<feature type="compositionally biased region" description="Low complexity" evidence="8">
    <location>
        <begin position="13"/>
        <end position="27"/>
    </location>
</feature>
<name>A0AAN6MMI3_9PEZI</name>
<dbReference type="InterPro" id="IPR037185">
    <property type="entry name" value="EmrE-like"/>
</dbReference>
<organism evidence="11 12">
    <name type="scientific">Staphylotrichum tortipilum</name>
    <dbReference type="NCBI Taxonomy" id="2831512"/>
    <lineage>
        <taxon>Eukaryota</taxon>
        <taxon>Fungi</taxon>
        <taxon>Dikarya</taxon>
        <taxon>Ascomycota</taxon>
        <taxon>Pezizomycotina</taxon>
        <taxon>Sordariomycetes</taxon>
        <taxon>Sordariomycetidae</taxon>
        <taxon>Sordariales</taxon>
        <taxon>Chaetomiaceae</taxon>
        <taxon>Staphylotrichum</taxon>
    </lineage>
</organism>
<evidence type="ECO:0000256" key="6">
    <source>
        <dbReference type="ARBA" id="ARBA00022989"/>
    </source>
</evidence>
<dbReference type="InterPro" id="IPR050186">
    <property type="entry name" value="TPT_transporter"/>
</dbReference>
<dbReference type="SUPFAM" id="SSF103481">
    <property type="entry name" value="Multidrug resistance efflux transporter EmrE"/>
    <property type="match status" value="1"/>
</dbReference>
<dbReference type="Pfam" id="PF03151">
    <property type="entry name" value="TPT"/>
    <property type="match status" value="1"/>
</dbReference>
<evidence type="ECO:0000256" key="7">
    <source>
        <dbReference type="ARBA" id="ARBA00023136"/>
    </source>
</evidence>
<evidence type="ECO:0000256" key="3">
    <source>
        <dbReference type="ARBA" id="ARBA00010425"/>
    </source>
</evidence>